<accession>A0AAD7HIC1</accession>
<dbReference type="InterPro" id="IPR007111">
    <property type="entry name" value="NACHT_NTPase"/>
</dbReference>
<dbReference type="PANTHER" id="PTHR10039:SF17">
    <property type="entry name" value="FUNGAL STAND N-TERMINAL GOODBYE DOMAIN-CONTAINING PROTEIN-RELATED"/>
    <property type="match status" value="1"/>
</dbReference>
<dbReference type="AlphaFoldDB" id="A0AAD7HIC1"/>
<dbReference type="EMBL" id="JARJLG010000268">
    <property type="protein sequence ID" value="KAJ7721426.1"/>
    <property type="molecule type" value="Genomic_DNA"/>
</dbReference>
<evidence type="ECO:0000259" key="2">
    <source>
        <dbReference type="PROSITE" id="PS50837"/>
    </source>
</evidence>
<evidence type="ECO:0000313" key="4">
    <source>
        <dbReference type="Proteomes" id="UP001215280"/>
    </source>
</evidence>
<dbReference type="SUPFAM" id="SSF52540">
    <property type="entry name" value="P-loop containing nucleoside triphosphate hydrolases"/>
    <property type="match status" value="1"/>
</dbReference>
<gene>
    <name evidence="3" type="ORF">DFH07DRAFT_784112</name>
</gene>
<comment type="caution">
    <text evidence="3">The sequence shown here is derived from an EMBL/GenBank/DDBJ whole genome shotgun (WGS) entry which is preliminary data.</text>
</comment>
<proteinExistence type="predicted"/>
<keyword evidence="4" id="KW-1185">Reference proteome</keyword>
<dbReference type="Pfam" id="PF24883">
    <property type="entry name" value="NPHP3_N"/>
    <property type="match status" value="1"/>
</dbReference>
<protein>
    <recommendedName>
        <fullName evidence="2">NACHT domain-containing protein</fullName>
    </recommendedName>
</protein>
<evidence type="ECO:0000313" key="3">
    <source>
        <dbReference type="EMBL" id="KAJ7721426.1"/>
    </source>
</evidence>
<reference evidence="3" key="1">
    <citation type="submission" date="2023-03" db="EMBL/GenBank/DDBJ databases">
        <title>Massive genome expansion in bonnet fungi (Mycena s.s.) driven by repeated elements and novel gene families across ecological guilds.</title>
        <authorList>
            <consortium name="Lawrence Berkeley National Laboratory"/>
            <person name="Harder C.B."/>
            <person name="Miyauchi S."/>
            <person name="Viragh M."/>
            <person name="Kuo A."/>
            <person name="Thoen E."/>
            <person name="Andreopoulos B."/>
            <person name="Lu D."/>
            <person name="Skrede I."/>
            <person name="Drula E."/>
            <person name="Henrissat B."/>
            <person name="Morin E."/>
            <person name="Kohler A."/>
            <person name="Barry K."/>
            <person name="LaButti K."/>
            <person name="Morin E."/>
            <person name="Salamov A."/>
            <person name="Lipzen A."/>
            <person name="Mereny Z."/>
            <person name="Hegedus B."/>
            <person name="Baldrian P."/>
            <person name="Stursova M."/>
            <person name="Weitz H."/>
            <person name="Taylor A."/>
            <person name="Grigoriev I.V."/>
            <person name="Nagy L.G."/>
            <person name="Martin F."/>
            <person name="Kauserud H."/>
        </authorList>
    </citation>
    <scope>NUCLEOTIDE SEQUENCE</scope>
    <source>
        <strain evidence="3">CBHHK188m</strain>
    </source>
</reference>
<feature type="domain" description="NACHT" evidence="2">
    <location>
        <begin position="89"/>
        <end position="237"/>
    </location>
</feature>
<dbReference type="InterPro" id="IPR056884">
    <property type="entry name" value="NPHP3-like_N"/>
</dbReference>
<sequence length="773" mass="87829">MPLLDTYRLHISGATFNDVAGHLNEYHVTGNLVQPQGENGINILQRNICGDAFYNSEQQFSPPQCHLNTRIAIQNTIQAWADEDSAAPSVMWLYGPAGAGKSAIAQTMAERWAEEEQLSATFFFARWRAGGSSSKGLFPAIAYQLALHIPQLREPIGRAVEGDPAICDRSLEEQARLLIANPMARHVDVETHKPYLVIIDGLDECDRKPAQSRIVKIIFQLFVNNKLPIRFLICSRPEPHIRETFESIRHEAEFRCLVLDETFHPSRDILRRLVTSLRYLRDRLAEIQARRFPDQFGTSPAWPSDEDLMRLVQNASGQFVYAATVIKFDDDEYSHPVEQLRLVLNLSSTQMDPSPFADLDALYTFILSANPNVPLLVRILGAFFAIPDPENTMTHCGSFLDNMLGLERGSVRFALRGLHSILVIPDSDTDRIRVHHASLHDFFSHSERAGIFYLASDLHHMELGKRCLSIVLHSVKEPHPSNALLTYTHLDWTTHYIPVSDQHSLIQACLQAFRDTLEPQELSLLCRDANAMTLRFVRIIDFLKTLANATFDSPSLTEDYEKTWFTLLLTLFNPNDHVLQFFQAWSTKDVFGGCLLILTSLGIVFQRLWSMDITDLDRAALVSEVRFQYLSRDERDSPEVVQRNGGNHPAPSNVPVRWISSMIKPNLTWEFDRNAELKARKIYYSPLSRTGTHWSFAGQWCAHLVQAPPAPELLGMLTVLIKNELVVHKEEIDHDALNNWLMFGPSTAREIAEAFQRIRDPASNYKKNNCRVG</sequence>
<dbReference type="PANTHER" id="PTHR10039">
    <property type="entry name" value="AMELOGENIN"/>
    <property type="match status" value="1"/>
</dbReference>
<dbReference type="Proteomes" id="UP001215280">
    <property type="component" value="Unassembled WGS sequence"/>
</dbReference>
<organism evidence="3 4">
    <name type="scientific">Mycena maculata</name>
    <dbReference type="NCBI Taxonomy" id="230809"/>
    <lineage>
        <taxon>Eukaryota</taxon>
        <taxon>Fungi</taxon>
        <taxon>Dikarya</taxon>
        <taxon>Basidiomycota</taxon>
        <taxon>Agaricomycotina</taxon>
        <taxon>Agaricomycetes</taxon>
        <taxon>Agaricomycetidae</taxon>
        <taxon>Agaricales</taxon>
        <taxon>Marasmiineae</taxon>
        <taxon>Mycenaceae</taxon>
        <taxon>Mycena</taxon>
    </lineage>
</organism>
<keyword evidence="1" id="KW-0677">Repeat</keyword>
<name>A0AAD7HIC1_9AGAR</name>
<dbReference type="PROSITE" id="PS50837">
    <property type="entry name" value="NACHT"/>
    <property type="match status" value="1"/>
</dbReference>
<dbReference type="InterPro" id="IPR027417">
    <property type="entry name" value="P-loop_NTPase"/>
</dbReference>
<dbReference type="Gene3D" id="3.40.50.300">
    <property type="entry name" value="P-loop containing nucleotide triphosphate hydrolases"/>
    <property type="match status" value="1"/>
</dbReference>
<evidence type="ECO:0000256" key="1">
    <source>
        <dbReference type="ARBA" id="ARBA00022737"/>
    </source>
</evidence>